<protein>
    <submittedName>
        <fullName evidence="2">Uncharacterized protein</fullName>
    </submittedName>
</protein>
<feature type="region of interest" description="Disordered" evidence="1">
    <location>
        <begin position="225"/>
        <end position="248"/>
    </location>
</feature>
<evidence type="ECO:0000313" key="2">
    <source>
        <dbReference type="EMBL" id="ERN04376.1"/>
    </source>
</evidence>
<keyword evidence="3" id="KW-1185">Reference proteome</keyword>
<dbReference type="eggNOG" id="ENOG502RYMT">
    <property type="taxonomic scope" value="Eukaryota"/>
</dbReference>
<feature type="compositionally biased region" description="Acidic residues" evidence="1">
    <location>
        <begin position="153"/>
        <end position="170"/>
    </location>
</feature>
<sequence>MFPENGCMETLIQNESISDDDEVDHYVVYNHNYFDQLKGIYQRNKKAPKATGDEINEGLKISQNGVHEPDFAERKTISSVEVHDSDASLVGGQVWRHEFINEKSEVLQMYQNKELIGSSDKHSIIDGARNLGTCSLGGHIQTHETLKENSGFDSEEDLNDPFEEETISDEENGMLSDYPLINGTSELQGHFKNCQNENQVDQYQSSQWDMIFKEAEQLAALHNRSSCSSSLANHPEVEKSRKGGRGKSRFKFSIRPQLYTKAVSWPSVPRDDRLCGLSEGLAELEDYGHTRTQQSIAKQLQYLHEKNDSPNWPSNTVSKGKGKKKLFTGKETLSSFAYRCIDNEDTCEPLDNVVSTDDEESNQNDSKFASVLVQERTMADCFQEAFNVSPEIVGGSVFPINKQKSFGYFGRLQQIIRNEKDKHLDFLKLSQAKTNSHDETRFADVRILSRCLEAKLTVCHCSFGNKAESCQGIKSSQNIEDVGESFGTVIFSSRICMDVEIEIGKLIRIHPPCTGDQYNGHTYKAAVMALYKIQSACVSAFVHTFLPLRAMFMLPIIHNGLLKT</sequence>
<dbReference type="EMBL" id="KI394278">
    <property type="protein sequence ID" value="ERN04376.1"/>
    <property type="molecule type" value="Genomic_DNA"/>
</dbReference>
<accession>W1P9T2</accession>
<evidence type="ECO:0000313" key="3">
    <source>
        <dbReference type="Proteomes" id="UP000017836"/>
    </source>
</evidence>
<gene>
    <name evidence="2" type="ORF">AMTR_s00147p00081880</name>
</gene>
<dbReference type="PANTHER" id="PTHR35686:SF1">
    <property type="entry name" value="KINETOCHORE PROTEIN"/>
    <property type="match status" value="1"/>
</dbReference>
<dbReference type="AlphaFoldDB" id="W1P9T2"/>
<dbReference type="Gramene" id="ERN04376">
    <property type="protein sequence ID" value="ERN04376"/>
    <property type="gene ID" value="AMTR_s00147p00081880"/>
</dbReference>
<dbReference type="HOGENOM" id="CLU_483453_0_0_1"/>
<proteinExistence type="predicted"/>
<dbReference type="PANTHER" id="PTHR35686">
    <property type="entry name" value="KINETOCHORE PROTEIN"/>
    <property type="match status" value="1"/>
</dbReference>
<evidence type="ECO:0000256" key="1">
    <source>
        <dbReference type="SAM" id="MobiDB-lite"/>
    </source>
</evidence>
<dbReference type="Proteomes" id="UP000017836">
    <property type="component" value="Unassembled WGS sequence"/>
</dbReference>
<organism evidence="2 3">
    <name type="scientific">Amborella trichopoda</name>
    <dbReference type="NCBI Taxonomy" id="13333"/>
    <lineage>
        <taxon>Eukaryota</taxon>
        <taxon>Viridiplantae</taxon>
        <taxon>Streptophyta</taxon>
        <taxon>Embryophyta</taxon>
        <taxon>Tracheophyta</taxon>
        <taxon>Spermatophyta</taxon>
        <taxon>Magnoliopsida</taxon>
        <taxon>Amborellales</taxon>
        <taxon>Amborellaceae</taxon>
        <taxon>Amborella</taxon>
    </lineage>
</organism>
<feature type="region of interest" description="Disordered" evidence="1">
    <location>
        <begin position="149"/>
        <end position="170"/>
    </location>
</feature>
<reference evidence="3" key="1">
    <citation type="journal article" date="2013" name="Science">
        <title>The Amborella genome and the evolution of flowering plants.</title>
        <authorList>
            <consortium name="Amborella Genome Project"/>
        </authorList>
    </citation>
    <scope>NUCLEOTIDE SEQUENCE [LARGE SCALE GENOMIC DNA]</scope>
</reference>
<name>W1P9T2_AMBTC</name>